<protein>
    <submittedName>
        <fullName evidence="1">Uncharacterized protein</fullName>
    </submittedName>
</protein>
<dbReference type="EMBL" id="JAWDGP010004437">
    <property type="protein sequence ID" value="KAK3764464.1"/>
    <property type="molecule type" value="Genomic_DNA"/>
</dbReference>
<organism evidence="1 2">
    <name type="scientific">Elysia crispata</name>
    <name type="common">lettuce slug</name>
    <dbReference type="NCBI Taxonomy" id="231223"/>
    <lineage>
        <taxon>Eukaryota</taxon>
        <taxon>Metazoa</taxon>
        <taxon>Spiralia</taxon>
        <taxon>Lophotrochozoa</taxon>
        <taxon>Mollusca</taxon>
        <taxon>Gastropoda</taxon>
        <taxon>Heterobranchia</taxon>
        <taxon>Euthyneura</taxon>
        <taxon>Panpulmonata</taxon>
        <taxon>Sacoglossa</taxon>
        <taxon>Placobranchoidea</taxon>
        <taxon>Plakobranchidae</taxon>
        <taxon>Elysia</taxon>
    </lineage>
</organism>
<proteinExistence type="predicted"/>
<evidence type="ECO:0000313" key="2">
    <source>
        <dbReference type="Proteomes" id="UP001283361"/>
    </source>
</evidence>
<sequence>MSAYTQARKDIEKVRRDEAVQAVPNGCWCAPESGTLGKSSFIYHIQSQRRPHLRHSDNCNTDSIDIIKNALATTTPVSTTPNRSGVHILDIVTTATLTASITSKAL</sequence>
<comment type="caution">
    <text evidence="1">The sequence shown here is derived from an EMBL/GenBank/DDBJ whole genome shotgun (WGS) entry which is preliminary data.</text>
</comment>
<name>A0AAE0Z7U6_9GAST</name>
<dbReference type="Proteomes" id="UP001283361">
    <property type="component" value="Unassembled WGS sequence"/>
</dbReference>
<evidence type="ECO:0000313" key="1">
    <source>
        <dbReference type="EMBL" id="KAK3764464.1"/>
    </source>
</evidence>
<gene>
    <name evidence="1" type="ORF">RRG08_055629</name>
</gene>
<keyword evidence="2" id="KW-1185">Reference proteome</keyword>
<accession>A0AAE0Z7U6</accession>
<dbReference type="AlphaFoldDB" id="A0AAE0Z7U6"/>
<reference evidence="1" key="1">
    <citation type="journal article" date="2023" name="G3 (Bethesda)">
        <title>A reference genome for the long-term kleptoplast-retaining sea slug Elysia crispata morphotype clarki.</title>
        <authorList>
            <person name="Eastman K.E."/>
            <person name="Pendleton A.L."/>
            <person name="Shaikh M.A."/>
            <person name="Suttiyut T."/>
            <person name="Ogas R."/>
            <person name="Tomko P."/>
            <person name="Gavelis G."/>
            <person name="Widhalm J.R."/>
            <person name="Wisecaver J.H."/>
        </authorList>
    </citation>
    <scope>NUCLEOTIDE SEQUENCE</scope>
    <source>
        <strain evidence="1">ECLA1</strain>
    </source>
</reference>